<evidence type="ECO:0000256" key="2">
    <source>
        <dbReference type="ARBA" id="ARBA00007783"/>
    </source>
</evidence>
<dbReference type="PANTHER" id="PTHR30294">
    <property type="entry name" value="MEMBRANE COMPONENT OF ABC TRANSPORTER YHHJ-RELATED"/>
    <property type="match status" value="1"/>
</dbReference>
<keyword evidence="7 8" id="KW-0472">Membrane</keyword>
<protein>
    <submittedName>
        <fullName evidence="10">ABC transporter permease</fullName>
    </submittedName>
</protein>
<evidence type="ECO:0000313" key="10">
    <source>
        <dbReference type="EMBL" id="MBO8446654.1"/>
    </source>
</evidence>
<dbReference type="Gene3D" id="3.40.1710.10">
    <property type="entry name" value="abc type-2 transporter like domain"/>
    <property type="match status" value="1"/>
</dbReference>
<feature type="transmembrane region" description="Helical" evidence="8">
    <location>
        <begin position="225"/>
        <end position="246"/>
    </location>
</feature>
<dbReference type="Proteomes" id="UP000823637">
    <property type="component" value="Unassembled WGS sequence"/>
</dbReference>
<evidence type="ECO:0000256" key="7">
    <source>
        <dbReference type="ARBA" id="ARBA00023136"/>
    </source>
</evidence>
<dbReference type="PANTHER" id="PTHR30294:SF29">
    <property type="entry name" value="MULTIDRUG ABC TRANSPORTER PERMEASE YBHS-RELATED"/>
    <property type="match status" value="1"/>
</dbReference>
<evidence type="ECO:0000256" key="3">
    <source>
        <dbReference type="ARBA" id="ARBA00022448"/>
    </source>
</evidence>
<dbReference type="InterPro" id="IPR047817">
    <property type="entry name" value="ABC2_TM_bact-type"/>
</dbReference>
<dbReference type="PROSITE" id="PS51012">
    <property type="entry name" value="ABC_TM2"/>
    <property type="match status" value="1"/>
</dbReference>
<dbReference type="GO" id="GO:0140359">
    <property type="term" value="F:ABC-type transporter activity"/>
    <property type="evidence" value="ECO:0007669"/>
    <property type="project" value="InterPro"/>
</dbReference>
<evidence type="ECO:0000256" key="4">
    <source>
        <dbReference type="ARBA" id="ARBA00022475"/>
    </source>
</evidence>
<evidence type="ECO:0000259" key="9">
    <source>
        <dbReference type="PROSITE" id="PS51012"/>
    </source>
</evidence>
<evidence type="ECO:0000256" key="1">
    <source>
        <dbReference type="ARBA" id="ARBA00004651"/>
    </source>
</evidence>
<reference evidence="10" key="2">
    <citation type="journal article" date="2021" name="PeerJ">
        <title>Extensive microbial diversity within the chicken gut microbiome revealed by metagenomics and culture.</title>
        <authorList>
            <person name="Gilroy R."/>
            <person name="Ravi A."/>
            <person name="Getino M."/>
            <person name="Pursley I."/>
            <person name="Horton D.L."/>
            <person name="Alikhan N.F."/>
            <person name="Baker D."/>
            <person name="Gharbi K."/>
            <person name="Hall N."/>
            <person name="Watson M."/>
            <person name="Adriaenssens E.M."/>
            <person name="Foster-Nyarko E."/>
            <person name="Jarju S."/>
            <person name="Secka A."/>
            <person name="Antonio M."/>
            <person name="Oren A."/>
            <person name="Chaudhuri R.R."/>
            <person name="La Ragione R."/>
            <person name="Hildebrand F."/>
            <person name="Pallen M.J."/>
        </authorList>
    </citation>
    <scope>NUCLEOTIDE SEQUENCE</scope>
    <source>
        <strain evidence="10">D3-1215</strain>
    </source>
</reference>
<keyword evidence="6 8" id="KW-1133">Transmembrane helix</keyword>
<keyword evidence="4" id="KW-1003">Cell membrane</keyword>
<evidence type="ECO:0000256" key="8">
    <source>
        <dbReference type="SAM" id="Phobius"/>
    </source>
</evidence>
<organism evidence="10 11">
    <name type="scientific">Candidatus Enterocola intestinipullorum</name>
    <dbReference type="NCBI Taxonomy" id="2840783"/>
    <lineage>
        <taxon>Bacteria</taxon>
        <taxon>Pseudomonadati</taxon>
        <taxon>Bacteroidota</taxon>
        <taxon>Bacteroidia</taxon>
        <taxon>Bacteroidales</taxon>
        <taxon>Candidatus Enterocola</taxon>
    </lineage>
</organism>
<feature type="transmembrane region" description="Helical" evidence="8">
    <location>
        <begin position="343"/>
        <end position="365"/>
    </location>
</feature>
<reference evidence="10" key="1">
    <citation type="submission" date="2020-10" db="EMBL/GenBank/DDBJ databases">
        <authorList>
            <person name="Gilroy R."/>
        </authorList>
    </citation>
    <scope>NUCLEOTIDE SEQUENCE</scope>
    <source>
        <strain evidence="10">D3-1215</strain>
    </source>
</reference>
<dbReference type="Pfam" id="PF12698">
    <property type="entry name" value="ABC2_membrane_3"/>
    <property type="match status" value="1"/>
</dbReference>
<dbReference type="AlphaFoldDB" id="A0A9D9HD93"/>
<name>A0A9D9HD93_9BACT</name>
<evidence type="ECO:0000256" key="5">
    <source>
        <dbReference type="ARBA" id="ARBA00022692"/>
    </source>
</evidence>
<feature type="domain" description="ABC transmembrane type-2" evidence="9">
    <location>
        <begin position="133"/>
        <end position="368"/>
    </location>
</feature>
<keyword evidence="5 8" id="KW-0812">Transmembrane</keyword>
<dbReference type="EMBL" id="JADIMR010000038">
    <property type="protein sequence ID" value="MBO8446654.1"/>
    <property type="molecule type" value="Genomic_DNA"/>
</dbReference>
<sequence>MNSAIIYLLVKEWKQFWASSFLPKLVILLPVLVMLLMPWVSNMEIRNMRIAIVDNDCSSLSEKLMQNVEASEYFIISGVHRTYDAALASLEDNDADAVMVIPQGMEDDLMKGGQVSVHVAANAVNSLKSGLGSGYLTNIITSFGQELQSSSGQDASIPVEIDLQYRYNPYLDNVKFMVPGLMIIIVILVCGFLPTMNIVGEKEKGTIEQINVTPVKKREFIFSKLIFYGFMGVFVFSLSFLLGKLVYGIAPYGGFGEIFVGATLLIIFMSGLGLAVSNFSDSMQQAVFVMLFFMMLFMLMSGIFTPIGSMEKWAQALTYAMPSRYFVDIMRCVCLKGSTFNDLWFNFMMLAIFAVFINAVAIATYKKQS</sequence>
<feature type="transmembrane region" description="Helical" evidence="8">
    <location>
        <begin position="21"/>
        <end position="40"/>
    </location>
</feature>
<feature type="transmembrane region" description="Helical" evidence="8">
    <location>
        <begin position="258"/>
        <end position="279"/>
    </location>
</feature>
<feature type="transmembrane region" description="Helical" evidence="8">
    <location>
        <begin position="176"/>
        <end position="199"/>
    </location>
</feature>
<evidence type="ECO:0000313" key="11">
    <source>
        <dbReference type="Proteomes" id="UP000823637"/>
    </source>
</evidence>
<dbReference type="GO" id="GO:0005886">
    <property type="term" value="C:plasma membrane"/>
    <property type="evidence" value="ECO:0007669"/>
    <property type="project" value="UniProtKB-SubCell"/>
</dbReference>
<evidence type="ECO:0000256" key="6">
    <source>
        <dbReference type="ARBA" id="ARBA00022989"/>
    </source>
</evidence>
<keyword evidence="3" id="KW-0813">Transport</keyword>
<feature type="transmembrane region" description="Helical" evidence="8">
    <location>
        <begin position="286"/>
        <end position="307"/>
    </location>
</feature>
<dbReference type="InterPro" id="IPR013525">
    <property type="entry name" value="ABC2_TM"/>
</dbReference>
<dbReference type="InterPro" id="IPR051449">
    <property type="entry name" value="ABC-2_transporter_component"/>
</dbReference>
<comment type="similarity">
    <text evidence="2">Belongs to the ABC-2 integral membrane protein family.</text>
</comment>
<accession>A0A9D9HD93</accession>
<comment type="caution">
    <text evidence="10">The sequence shown here is derived from an EMBL/GenBank/DDBJ whole genome shotgun (WGS) entry which is preliminary data.</text>
</comment>
<gene>
    <name evidence="10" type="ORF">IAC32_02780</name>
</gene>
<comment type="subcellular location">
    <subcellularLocation>
        <location evidence="1">Cell membrane</location>
        <topology evidence="1">Multi-pass membrane protein</topology>
    </subcellularLocation>
</comment>
<proteinExistence type="inferred from homology"/>